<accession>A0AAN1Y0G7</accession>
<reference evidence="1 2" key="1">
    <citation type="journal article" date="2022" name="ISME Commun">
        <title>Vulcanimicrobium alpinus gen. nov. sp. nov., the first cultivated representative of the candidate phylum 'Eremiobacterota', is a metabolically versatile aerobic anoxygenic phototroph.</title>
        <authorList>
            <person name="Yabe S."/>
            <person name="Muto K."/>
            <person name="Abe K."/>
            <person name="Yokota A."/>
            <person name="Staudigel H."/>
            <person name="Tebo B.M."/>
        </authorList>
    </citation>
    <scope>NUCLEOTIDE SEQUENCE [LARGE SCALE GENOMIC DNA]</scope>
    <source>
        <strain evidence="1 2">WC8-2</strain>
    </source>
</reference>
<gene>
    <name evidence="1" type="ORF">WPS_33390</name>
</gene>
<name>A0AAN1Y0G7_UNVUL</name>
<dbReference type="Proteomes" id="UP001317532">
    <property type="component" value="Chromosome"/>
</dbReference>
<sequence>METVISHNVYINCGKPLDCWGDPAGFLQNLAQSNFIHVADQYIGLPGSDRYTVGTSQKLKYPTPNNILYDVDIETIVHHVAAKLGAGYTHEYHVFLPQGTDECFDGVSGICYSPDNLKTFAFCAYHSYVDFADIGHILYSVEPYQETPGCGDTYTPTNAPKGSGAPPHTLTDSTATVVSHELFETITDPNGSAWFNAFGFEIGDLCAFHRNVINLNGTNYTIQPEWSNRANAGAGDCVTHT</sequence>
<evidence type="ECO:0000313" key="2">
    <source>
        <dbReference type="Proteomes" id="UP001317532"/>
    </source>
</evidence>
<proteinExistence type="predicted"/>
<dbReference type="KEGG" id="vab:WPS_33390"/>
<dbReference type="EMBL" id="AP025523">
    <property type="protein sequence ID" value="BDE08063.1"/>
    <property type="molecule type" value="Genomic_DNA"/>
</dbReference>
<dbReference type="AlphaFoldDB" id="A0AAN1Y0G7"/>
<keyword evidence="2" id="KW-1185">Reference proteome</keyword>
<organism evidence="1 2">
    <name type="scientific">Vulcanimicrobium alpinum</name>
    <dbReference type="NCBI Taxonomy" id="3016050"/>
    <lineage>
        <taxon>Bacteria</taxon>
        <taxon>Bacillati</taxon>
        <taxon>Vulcanimicrobiota</taxon>
        <taxon>Vulcanimicrobiia</taxon>
        <taxon>Vulcanimicrobiales</taxon>
        <taxon>Vulcanimicrobiaceae</taxon>
        <taxon>Vulcanimicrobium</taxon>
    </lineage>
</organism>
<protein>
    <submittedName>
        <fullName evidence="1">Uncharacterized protein</fullName>
    </submittedName>
</protein>
<evidence type="ECO:0000313" key="1">
    <source>
        <dbReference type="EMBL" id="BDE08063.1"/>
    </source>
</evidence>